<evidence type="ECO:0000256" key="1">
    <source>
        <dbReference type="SAM" id="MobiDB-lite"/>
    </source>
</evidence>
<accession>A0ABQ8URA9</accession>
<feature type="region of interest" description="Disordered" evidence="1">
    <location>
        <begin position="218"/>
        <end position="241"/>
    </location>
</feature>
<gene>
    <name evidence="2" type="ORF">PAPYR_3249</name>
</gene>
<protein>
    <recommendedName>
        <fullName evidence="4">CBM20 domain-containing protein</fullName>
    </recommendedName>
</protein>
<sequence>MATTPQIPPRGRVHEVRIYFQLKCAGTVSGEDIILMSSLPTCNWTLAGSTQFYTDHRWFPLWHAFVIVPVAPDQEYIQFDYKFAISDHQKTRILRWEGFPENRSLKMHIRGCLEHPQLQPVPALAEMAVLQECAAPSLQPSSLPPSPMLSSQLADEEPPFAFWMDCGIYGTNFHRILLLRDSAEPVPFSSFRSYTVLPPRNSDPDFVGVNDLKRQLQSQLRPQGQFQGPTSHQPPATPLPSPPNGYRFFFAERDELIKDPLYMARYRRAVELCCLSWGWSLRTDAPVGRPTEGQRWWGWDIRLRKMGQSLLLLGQKDLFEKVQLMVDDLRTQGVTFDERTPNPEDDFPFRLLEAA</sequence>
<dbReference type="Proteomes" id="UP001141327">
    <property type="component" value="Unassembled WGS sequence"/>
</dbReference>
<dbReference type="SUPFAM" id="SSF49452">
    <property type="entry name" value="Starch-binding domain-like"/>
    <property type="match status" value="1"/>
</dbReference>
<dbReference type="InterPro" id="IPR013784">
    <property type="entry name" value="Carb-bd-like_fold"/>
</dbReference>
<dbReference type="Gene3D" id="2.60.40.10">
    <property type="entry name" value="Immunoglobulins"/>
    <property type="match status" value="1"/>
</dbReference>
<evidence type="ECO:0008006" key="4">
    <source>
        <dbReference type="Google" id="ProtNLM"/>
    </source>
</evidence>
<comment type="caution">
    <text evidence="2">The sequence shown here is derived from an EMBL/GenBank/DDBJ whole genome shotgun (WGS) entry which is preliminary data.</text>
</comment>
<dbReference type="EMBL" id="JAPMOS010000012">
    <property type="protein sequence ID" value="KAJ4460606.1"/>
    <property type="molecule type" value="Genomic_DNA"/>
</dbReference>
<proteinExistence type="predicted"/>
<reference evidence="2" key="1">
    <citation type="journal article" date="2022" name="bioRxiv">
        <title>Genomics of Preaxostyla Flagellates Illuminates Evolutionary Transitions and the Path Towards Mitochondrial Loss.</title>
        <authorList>
            <person name="Novak L.V.F."/>
            <person name="Treitli S.C."/>
            <person name="Pyrih J."/>
            <person name="Halakuc P."/>
            <person name="Pipaliya S.V."/>
            <person name="Vacek V."/>
            <person name="Brzon O."/>
            <person name="Soukal P."/>
            <person name="Eme L."/>
            <person name="Dacks J.B."/>
            <person name="Karnkowska A."/>
            <person name="Elias M."/>
            <person name="Hampl V."/>
        </authorList>
    </citation>
    <scope>NUCLEOTIDE SEQUENCE</scope>
    <source>
        <strain evidence="2">RCP-MX</strain>
    </source>
</reference>
<name>A0ABQ8URA9_9EUKA</name>
<dbReference type="InterPro" id="IPR013783">
    <property type="entry name" value="Ig-like_fold"/>
</dbReference>
<evidence type="ECO:0000313" key="3">
    <source>
        <dbReference type="Proteomes" id="UP001141327"/>
    </source>
</evidence>
<feature type="compositionally biased region" description="Polar residues" evidence="1">
    <location>
        <begin position="218"/>
        <end position="234"/>
    </location>
</feature>
<evidence type="ECO:0000313" key="2">
    <source>
        <dbReference type="EMBL" id="KAJ4460606.1"/>
    </source>
</evidence>
<organism evidence="2 3">
    <name type="scientific">Paratrimastix pyriformis</name>
    <dbReference type="NCBI Taxonomy" id="342808"/>
    <lineage>
        <taxon>Eukaryota</taxon>
        <taxon>Metamonada</taxon>
        <taxon>Preaxostyla</taxon>
        <taxon>Paratrimastigidae</taxon>
        <taxon>Paratrimastix</taxon>
    </lineage>
</organism>
<keyword evidence="3" id="KW-1185">Reference proteome</keyword>